<protein>
    <submittedName>
        <fullName evidence="1">SIMPL domain-containing protein</fullName>
    </submittedName>
</protein>
<keyword evidence="2" id="KW-1185">Reference proteome</keyword>
<dbReference type="Gene3D" id="3.30.70.2970">
    <property type="entry name" value="Protein of unknown function (DUF541), domain 2"/>
    <property type="match status" value="1"/>
</dbReference>
<name>A0ABV9UDI1_9ACTN</name>
<dbReference type="PANTHER" id="PTHR34387:SF2">
    <property type="entry name" value="SLR1258 PROTEIN"/>
    <property type="match status" value="1"/>
</dbReference>
<dbReference type="InterPro" id="IPR052022">
    <property type="entry name" value="26kDa_periplasmic_antigen"/>
</dbReference>
<dbReference type="Gene3D" id="3.30.110.170">
    <property type="entry name" value="Protein of unknown function (DUF541), domain 1"/>
    <property type="match status" value="1"/>
</dbReference>
<comment type="caution">
    <text evidence="1">The sequence shown here is derived from an EMBL/GenBank/DDBJ whole genome shotgun (WGS) entry which is preliminary data.</text>
</comment>
<evidence type="ECO:0000313" key="2">
    <source>
        <dbReference type="Proteomes" id="UP001595872"/>
    </source>
</evidence>
<dbReference type="Proteomes" id="UP001595872">
    <property type="component" value="Unassembled WGS sequence"/>
</dbReference>
<dbReference type="EMBL" id="JBHSIT010000015">
    <property type="protein sequence ID" value="MFC4913132.1"/>
    <property type="molecule type" value="Genomic_DNA"/>
</dbReference>
<organism evidence="1 2">
    <name type="scientific">Actinomadura gamaensis</name>
    <dbReference type="NCBI Taxonomy" id="1763541"/>
    <lineage>
        <taxon>Bacteria</taxon>
        <taxon>Bacillati</taxon>
        <taxon>Actinomycetota</taxon>
        <taxon>Actinomycetes</taxon>
        <taxon>Streptosporangiales</taxon>
        <taxon>Thermomonosporaceae</taxon>
        <taxon>Actinomadura</taxon>
    </lineage>
</organism>
<proteinExistence type="predicted"/>
<evidence type="ECO:0000313" key="1">
    <source>
        <dbReference type="EMBL" id="MFC4913132.1"/>
    </source>
</evidence>
<reference evidence="2" key="1">
    <citation type="journal article" date="2019" name="Int. J. Syst. Evol. Microbiol.">
        <title>The Global Catalogue of Microorganisms (GCM) 10K type strain sequencing project: providing services to taxonomists for standard genome sequencing and annotation.</title>
        <authorList>
            <consortium name="The Broad Institute Genomics Platform"/>
            <consortium name="The Broad Institute Genome Sequencing Center for Infectious Disease"/>
            <person name="Wu L."/>
            <person name="Ma J."/>
        </authorList>
    </citation>
    <scope>NUCLEOTIDE SEQUENCE [LARGE SCALE GENOMIC DNA]</scope>
    <source>
        <strain evidence="2">KLKA75</strain>
    </source>
</reference>
<dbReference type="RefSeq" id="WP_378263751.1">
    <property type="nucleotide sequence ID" value="NZ_JBHSIT010000015.1"/>
</dbReference>
<accession>A0ABV9UDI1</accession>
<sequence length="224" mass="24086">MSHAPVISVRGEAVLEAPPEIARLSVHVRVQEGDRRTALDKLTAHNRRCLDLLASYGDAVERTETGDVYITPLVKYRRREGDIRAYQGTVWTKATVADFTVLGELVTRLADLERTTVDGPHWALRHDSPVHARAAELAAHAAVARARRYAAALGASLTDLIELSDEGLTRHDDSWMLAEGARGAYAAAAPGGAGEPEALDLSPQTQVVTAAVVARFHSTAPDLA</sequence>
<gene>
    <name evidence="1" type="ORF">ACFPCY_37945</name>
</gene>
<dbReference type="InterPro" id="IPR007497">
    <property type="entry name" value="SIMPL/DUF541"/>
</dbReference>
<dbReference type="PANTHER" id="PTHR34387">
    <property type="entry name" value="SLR1258 PROTEIN"/>
    <property type="match status" value="1"/>
</dbReference>
<dbReference type="Pfam" id="PF04402">
    <property type="entry name" value="SIMPL"/>
    <property type="match status" value="1"/>
</dbReference>